<evidence type="ECO:0000259" key="3">
    <source>
        <dbReference type="PROSITE" id="PS50222"/>
    </source>
</evidence>
<feature type="compositionally biased region" description="Basic residues" evidence="1">
    <location>
        <begin position="130"/>
        <end position="141"/>
    </location>
</feature>
<dbReference type="Gene3D" id="1.10.238.10">
    <property type="entry name" value="EF-hand"/>
    <property type="match status" value="2"/>
</dbReference>
<name>A0AAT9FSC8_9BACT</name>
<keyword evidence="2" id="KW-0732">Signal</keyword>
<dbReference type="AlphaFoldDB" id="A0AAT9FSC8"/>
<feature type="region of interest" description="Disordered" evidence="1">
    <location>
        <begin position="21"/>
        <end position="73"/>
    </location>
</feature>
<dbReference type="EMBL" id="AP026866">
    <property type="protein sequence ID" value="BDS08791.1"/>
    <property type="molecule type" value="Genomic_DNA"/>
</dbReference>
<dbReference type="InterPro" id="IPR011992">
    <property type="entry name" value="EF-hand-dom_pair"/>
</dbReference>
<proteinExistence type="predicted"/>
<feature type="signal peptide" evidence="2">
    <location>
        <begin position="1"/>
        <end position="23"/>
    </location>
</feature>
<evidence type="ECO:0000256" key="2">
    <source>
        <dbReference type="SAM" id="SignalP"/>
    </source>
</evidence>
<dbReference type="InterPro" id="IPR002048">
    <property type="entry name" value="EF_hand_dom"/>
</dbReference>
<feature type="compositionally biased region" description="Basic and acidic residues" evidence="1">
    <location>
        <begin position="24"/>
        <end position="73"/>
    </location>
</feature>
<dbReference type="KEGG" id="osu:NT6N_38310"/>
<feature type="chain" id="PRO_5043434317" description="EF-hand domain-containing protein" evidence="2">
    <location>
        <begin position="24"/>
        <end position="141"/>
    </location>
</feature>
<protein>
    <recommendedName>
        <fullName evidence="3">EF-hand domain-containing protein</fullName>
    </recommendedName>
</protein>
<sequence length="141" mass="15612">MKMNKTIIAAASAALALSVTAYAEKPEKKARDGKGPSPEQREAMKKKMLERFDADKDGKLSDEEKKTARETIGKERKEIHAAVLAKFDADKDGKLSEEERKGVREWVKENYPNAIHMRPSGERGKDGGKRGGKKKKDAADA</sequence>
<accession>A0AAT9FSC8</accession>
<evidence type="ECO:0000256" key="1">
    <source>
        <dbReference type="SAM" id="MobiDB-lite"/>
    </source>
</evidence>
<feature type="domain" description="EF-hand" evidence="3">
    <location>
        <begin position="40"/>
        <end position="75"/>
    </location>
</feature>
<feature type="compositionally biased region" description="Basic and acidic residues" evidence="1">
    <location>
        <begin position="119"/>
        <end position="129"/>
    </location>
</feature>
<dbReference type="GO" id="GO:0005509">
    <property type="term" value="F:calcium ion binding"/>
    <property type="evidence" value="ECO:0007669"/>
    <property type="project" value="InterPro"/>
</dbReference>
<organism evidence="4">
    <name type="scientific">Oceaniferula spumae</name>
    <dbReference type="NCBI Taxonomy" id="2979115"/>
    <lineage>
        <taxon>Bacteria</taxon>
        <taxon>Pseudomonadati</taxon>
        <taxon>Verrucomicrobiota</taxon>
        <taxon>Verrucomicrobiia</taxon>
        <taxon>Verrucomicrobiales</taxon>
        <taxon>Verrucomicrobiaceae</taxon>
        <taxon>Oceaniferula</taxon>
    </lineage>
</organism>
<dbReference type="Pfam" id="PF13499">
    <property type="entry name" value="EF-hand_7"/>
    <property type="match status" value="1"/>
</dbReference>
<reference evidence="4" key="1">
    <citation type="submission" date="2024-07" db="EMBL/GenBank/DDBJ databases">
        <title>Complete genome sequence of Verrucomicrobiaceae bacterium NT6N.</title>
        <authorList>
            <person name="Huang C."/>
            <person name="Takami H."/>
            <person name="Hamasaki K."/>
        </authorList>
    </citation>
    <scope>NUCLEOTIDE SEQUENCE</scope>
    <source>
        <strain evidence="4">NT6N</strain>
    </source>
</reference>
<dbReference type="SUPFAM" id="SSF47473">
    <property type="entry name" value="EF-hand"/>
    <property type="match status" value="1"/>
</dbReference>
<feature type="region of interest" description="Disordered" evidence="1">
    <location>
        <begin position="110"/>
        <end position="141"/>
    </location>
</feature>
<evidence type="ECO:0000313" key="4">
    <source>
        <dbReference type="EMBL" id="BDS08791.1"/>
    </source>
</evidence>
<dbReference type="PROSITE" id="PS50222">
    <property type="entry name" value="EF_HAND_2"/>
    <property type="match status" value="1"/>
</dbReference>
<gene>
    <name evidence="4" type="ORF">NT6N_38310</name>
</gene>